<proteinExistence type="predicted"/>
<sequence>MPCEACMALCKNRGYRKKGVEDIYVLGNLLAASKLRRKMYLKQMTRIFDVWHHDNVEQYRPTKNPDGGLFTQYVDTFMKMKLFDYLGVNVHQHSIQDHQFQLGGALERFRAAYPFYYRHQGAGVDPNNSTLYNGILPKSHHPDWLVR</sequence>
<dbReference type="WBParaSite" id="nRc.2.0.1.t30659-RA">
    <property type="protein sequence ID" value="nRc.2.0.1.t30659-RA"/>
    <property type="gene ID" value="nRc.2.0.1.g30659"/>
</dbReference>
<organism evidence="1 2">
    <name type="scientific">Romanomermis culicivorax</name>
    <name type="common">Nematode worm</name>
    <dbReference type="NCBI Taxonomy" id="13658"/>
    <lineage>
        <taxon>Eukaryota</taxon>
        <taxon>Metazoa</taxon>
        <taxon>Ecdysozoa</taxon>
        <taxon>Nematoda</taxon>
        <taxon>Enoplea</taxon>
        <taxon>Dorylaimia</taxon>
        <taxon>Mermithida</taxon>
        <taxon>Mermithoidea</taxon>
        <taxon>Mermithidae</taxon>
        <taxon>Romanomermis</taxon>
    </lineage>
</organism>
<accession>A0A915JXA7</accession>
<evidence type="ECO:0000313" key="2">
    <source>
        <dbReference type="WBParaSite" id="nRc.2.0.1.t30659-RA"/>
    </source>
</evidence>
<protein>
    <submittedName>
        <fullName evidence="2">Uncharacterized protein</fullName>
    </submittedName>
</protein>
<evidence type="ECO:0000313" key="1">
    <source>
        <dbReference type="Proteomes" id="UP000887565"/>
    </source>
</evidence>
<keyword evidence="1" id="KW-1185">Reference proteome</keyword>
<dbReference type="AlphaFoldDB" id="A0A915JXA7"/>
<reference evidence="2" key="1">
    <citation type="submission" date="2022-11" db="UniProtKB">
        <authorList>
            <consortium name="WormBaseParasite"/>
        </authorList>
    </citation>
    <scope>IDENTIFICATION</scope>
</reference>
<dbReference type="Proteomes" id="UP000887565">
    <property type="component" value="Unplaced"/>
</dbReference>
<name>A0A915JXA7_ROMCU</name>